<feature type="transmembrane region" description="Helical" evidence="9">
    <location>
        <begin position="116"/>
        <end position="141"/>
    </location>
</feature>
<evidence type="ECO:0000256" key="8">
    <source>
        <dbReference type="SAM" id="MobiDB-lite"/>
    </source>
</evidence>
<feature type="region of interest" description="Disordered" evidence="8">
    <location>
        <begin position="1014"/>
        <end position="1115"/>
    </location>
</feature>
<dbReference type="PANTHER" id="PTHR22914">
    <property type="entry name" value="CHITIN SYNTHASE"/>
    <property type="match status" value="1"/>
</dbReference>
<dbReference type="EMBL" id="CALNXI010000005">
    <property type="protein sequence ID" value="CAH3014056.1"/>
    <property type="molecule type" value="Genomic_DNA"/>
</dbReference>
<gene>
    <name evidence="11" type="ORF">PEVE_00033551</name>
</gene>
<evidence type="ECO:0000256" key="1">
    <source>
        <dbReference type="ARBA" id="ARBA00004141"/>
    </source>
</evidence>
<feature type="transmembrane region" description="Helical" evidence="9">
    <location>
        <begin position="920"/>
        <end position="938"/>
    </location>
</feature>
<dbReference type="InterPro" id="IPR013761">
    <property type="entry name" value="SAM/pointed_sf"/>
</dbReference>
<feature type="coiled-coil region" evidence="7">
    <location>
        <begin position="1314"/>
        <end position="1341"/>
    </location>
</feature>
<dbReference type="Proteomes" id="UP001159427">
    <property type="component" value="Unassembled WGS sequence"/>
</dbReference>
<dbReference type="SUPFAM" id="SSF47769">
    <property type="entry name" value="SAM/Pointed domain"/>
    <property type="match status" value="2"/>
</dbReference>
<feature type="transmembrane region" description="Helical" evidence="9">
    <location>
        <begin position="288"/>
        <end position="306"/>
    </location>
</feature>
<feature type="transmembrane region" description="Helical" evidence="9">
    <location>
        <begin position="1335"/>
        <end position="1354"/>
    </location>
</feature>
<dbReference type="InterPro" id="IPR004835">
    <property type="entry name" value="Chitin_synth"/>
</dbReference>
<feature type="transmembrane region" description="Helical" evidence="9">
    <location>
        <begin position="355"/>
        <end position="372"/>
    </location>
</feature>
<dbReference type="InterPro" id="IPR029044">
    <property type="entry name" value="Nucleotide-diphossugar_trans"/>
</dbReference>
<sequence length="1494" mass="169249">MSSAERIQNAGTSHKIEYTVRQTAKVHREKEKDRRPPIFLSVVKWLVGIFLFFAVLTCLVASKVSLLSIAYYRKENRETSFIMIVLTLMIPEAVSFFKACWTSLFRSGHKWPRTRAILVGLLVGVLEVFGLSFFAVVILFHPNFSPGLRLLMMNGVFIFPVLWQVYKNRPWLEQSSRLITPVVAFVLEIAGVSVLMYRVHEDISEEKVVWVIPVALVFVSIAWCPKVFKYVMEPATDQPAPGLENSASTSTTVELGGVPVALPAGSTILDAAVNVKSARGKAAIINSLWKLTLIPFMCALFAYIYETANLNKLSQGFEDFTTRNPAFPHFMAQIFTSLIGHLLGILACAMCMQRLAFALPMFIATPISLVLAEIHNTVQNILPFDSNDSNTTIVYVAGIGFLFWLAQLLSVGYYVFKEPGFIMGKESSLFWMPTYNGVFLEQYLLLNRRNKNTDDYQINQRELVDNSCIYICTTMYHEIEEEMEQLLHSLHDIDCAREKSKRQIESHIFFDGATKGEVLNNYVLQLISLIPKTLKVKIEACMKLKTPYGLQMRWELPGGMLFHIHLKDNLKVKNKKRWSQVMYMSYVLDLKEKIMEVTDENTYILTTDADVKFTHESVEALLDLMSRDPSVGAVCGRTHPLGVGPVVWYQVFDYAIGHWFQKVANDVLGSVLCSPGCFSVYRAAALRDVLPIYSSKVTSSVDFLTKDMGEDRWLCTLMVQAGWRLEYCAAAEDSTFCPDTFDEFFKQRRRWIPSTLANLFAVISEWKLTVNNNDHISFFFILYQALMVFSTIISPSTVILIVASGLSYSHFLIDDNTVLMVLLSLITVGYVVICLYTSQEFQLKVAKLLTVVFALLMASVAVGLVAQAGDDLYQRAHPTTSTPAPTTLPWSRNFTSTSSAPTTLTTTPSLTLGERLPMDVSSMYLFGLIGIYVLAALLHLTEAYCVIHGIWYLFCLPSGYLLLIIYSICNITDRSWGTREEKTKKDNEVPWYKILWEKISNICTCCRPAPAPQLTAPSGVDGRPTESSGTTSPEDNSSSDVQPSEDEAAVQQSDGEAASDKEGPPDDSTTKAVTATADLSTRLWDEAPPKSALKPHLVRRTSRDGPREDSGRYTKWRYPGDKKVTFAPRLPRLHPETAVEDWLQGEFLVKCKENYRQRWNFVFSITCTDLKAIGIDKRGHRKKLIYAIEKLPQLEIVQEVPENVEDWLTELGLDEYWDNFRQSGYTEPRMLEDLKIMNKETLKADFGIVKPGHLDKLYKAIQKVQYPTEAQRRIRRTREETNKLIVMDLRVDNRDDGMEYQFWEGLRQACLIPESAVFGAVEELKEKLEDLRNQVLAVFAIANIIWMILLEALIRQEHLTIIGTNVLGLSFLAIYGFIVVIQFVTLLWHRGVTFCHVVARAPWKRGPLQRAWAFHNENLPPPPDERELESIRKGPAKPRKRRHNTEHRRLTSQVSVSSIASTSYETDHLLPDGRPPSRSGYGSRDPPVKLSQPV</sequence>
<dbReference type="PROSITE" id="PS50105">
    <property type="entry name" value="SAM_DOMAIN"/>
    <property type="match status" value="1"/>
</dbReference>
<dbReference type="PANTHER" id="PTHR22914:SF41">
    <property type="entry name" value="CHITIN SYNTHASE 7"/>
    <property type="match status" value="1"/>
</dbReference>
<feature type="transmembrane region" description="Helical" evidence="9">
    <location>
        <begin position="776"/>
        <end position="806"/>
    </location>
</feature>
<keyword evidence="3" id="KW-0808">Transferase</keyword>
<dbReference type="EC" id="2.4.1.16" evidence="2"/>
<feature type="domain" description="SAM" evidence="10">
    <location>
        <begin position="1199"/>
        <end position="1267"/>
    </location>
</feature>
<dbReference type="SMART" id="SM00454">
    <property type="entry name" value="SAM"/>
    <property type="match status" value="2"/>
</dbReference>
<feature type="compositionally biased region" description="Polar residues" evidence="8">
    <location>
        <begin position="1025"/>
        <end position="1042"/>
    </location>
</feature>
<evidence type="ECO:0000256" key="4">
    <source>
        <dbReference type="ARBA" id="ARBA00022692"/>
    </source>
</evidence>
<comment type="caution">
    <text evidence="11">The sequence shown here is derived from an EMBL/GenBank/DDBJ whole genome shotgun (WGS) entry which is preliminary data.</text>
</comment>
<accession>A0ABN8LAE2</accession>
<feature type="transmembrane region" description="Helical" evidence="9">
    <location>
        <begin position="848"/>
        <end position="868"/>
    </location>
</feature>
<feature type="compositionally biased region" description="Basic and acidic residues" evidence="8">
    <location>
        <begin position="1423"/>
        <end position="1432"/>
    </location>
</feature>
<feature type="transmembrane region" description="Helical" evidence="9">
    <location>
        <begin position="818"/>
        <end position="836"/>
    </location>
</feature>
<dbReference type="Gene3D" id="3.90.550.10">
    <property type="entry name" value="Spore Coat Polysaccharide Biosynthesis Protein SpsA, Chain A"/>
    <property type="match status" value="1"/>
</dbReference>
<evidence type="ECO:0000256" key="9">
    <source>
        <dbReference type="SAM" id="Phobius"/>
    </source>
</evidence>
<proteinExistence type="predicted"/>
<dbReference type="Pfam" id="PF00536">
    <property type="entry name" value="SAM_1"/>
    <property type="match status" value="1"/>
</dbReference>
<reference evidence="11 12" key="1">
    <citation type="submission" date="2022-05" db="EMBL/GenBank/DDBJ databases">
        <authorList>
            <consortium name="Genoscope - CEA"/>
            <person name="William W."/>
        </authorList>
    </citation>
    <scope>NUCLEOTIDE SEQUENCE [LARGE SCALE GENOMIC DNA]</scope>
</reference>
<feature type="transmembrane region" description="Helical" evidence="9">
    <location>
        <begin position="950"/>
        <end position="968"/>
    </location>
</feature>
<feature type="transmembrane region" description="Helical" evidence="9">
    <location>
        <begin position="1366"/>
        <end position="1388"/>
    </location>
</feature>
<evidence type="ECO:0000256" key="7">
    <source>
        <dbReference type="SAM" id="Coils"/>
    </source>
</evidence>
<feature type="transmembrane region" description="Helical" evidence="9">
    <location>
        <begin position="38"/>
        <end position="62"/>
    </location>
</feature>
<keyword evidence="7" id="KW-0175">Coiled coil</keyword>
<evidence type="ECO:0000256" key="2">
    <source>
        <dbReference type="ARBA" id="ARBA00012543"/>
    </source>
</evidence>
<feature type="compositionally biased region" description="Basic residues" evidence="8">
    <location>
        <begin position="1434"/>
        <end position="1446"/>
    </location>
</feature>
<keyword evidence="6 9" id="KW-0472">Membrane</keyword>
<dbReference type="CDD" id="cd09487">
    <property type="entry name" value="SAM_superfamily"/>
    <property type="match status" value="1"/>
</dbReference>
<keyword evidence="4 9" id="KW-0812">Transmembrane</keyword>
<feature type="compositionally biased region" description="Polar residues" evidence="8">
    <location>
        <begin position="1070"/>
        <end position="1079"/>
    </location>
</feature>
<evidence type="ECO:0000259" key="10">
    <source>
        <dbReference type="PROSITE" id="PS50105"/>
    </source>
</evidence>
<feature type="transmembrane region" description="Helical" evidence="9">
    <location>
        <begin position="178"/>
        <end position="197"/>
    </location>
</feature>
<keyword evidence="3" id="KW-0328">Glycosyltransferase</keyword>
<dbReference type="Pfam" id="PF03142">
    <property type="entry name" value="Chitin_synth_2"/>
    <property type="match status" value="1"/>
</dbReference>
<evidence type="ECO:0000256" key="6">
    <source>
        <dbReference type="ARBA" id="ARBA00023136"/>
    </source>
</evidence>
<feature type="transmembrane region" description="Helical" evidence="9">
    <location>
        <begin position="82"/>
        <end position="104"/>
    </location>
</feature>
<evidence type="ECO:0000313" key="11">
    <source>
        <dbReference type="EMBL" id="CAH3014056.1"/>
    </source>
</evidence>
<evidence type="ECO:0000256" key="3">
    <source>
        <dbReference type="ARBA" id="ARBA00022676"/>
    </source>
</evidence>
<name>A0ABN8LAE2_9CNID</name>
<feature type="transmembrane region" description="Helical" evidence="9">
    <location>
        <begin position="326"/>
        <end position="348"/>
    </location>
</feature>
<organism evidence="11 12">
    <name type="scientific">Porites evermanni</name>
    <dbReference type="NCBI Taxonomy" id="104178"/>
    <lineage>
        <taxon>Eukaryota</taxon>
        <taxon>Metazoa</taxon>
        <taxon>Cnidaria</taxon>
        <taxon>Anthozoa</taxon>
        <taxon>Hexacorallia</taxon>
        <taxon>Scleractinia</taxon>
        <taxon>Fungiina</taxon>
        <taxon>Poritidae</taxon>
        <taxon>Porites</taxon>
    </lineage>
</organism>
<protein>
    <recommendedName>
        <fullName evidence="2">chitin synthase</fullName>
        <ecNumber evidence="2">2.4.1.16</ecNumber>
    </recommendedName>
</protein>
<dbReference type="SUPFAM" id="SSF53448">
    <property type="entry name" value="Nucleotide-diphospho-sugar transferases"/>
    <property type="match status" value="1"/>
</dbReference>
<dbReference type="InterPro" id="IPR001660">
    <property type="entry name" value="SAM"/>
</dbReference>
<evidence type="ECO:0000313" key="12">
    <source>
        <dbReference type="Proteomes" id="UP001159427"/>
    </source>
</evidence>
<feature type="transmembrane region" description="Helical" evidence="9">
    <location>
        <begin position="209"/>
        <end position="228"/>
    </location>
</feature>
<feature type="region of interest" description="Disordered" evidence="8">
    <location>
        <begin position="1415"/>
        <end position="1494"/>
    </location>
</feature>
<dbReference type="Pfam" id="PF07647">
    <property type="entry name" value="SAM_2"/>
    <property type="match status" value="1"/>
</dbReference>
<dbReference type="CDD" id="cd04190">
    <property type="entry name" value="Chitin_synth_C"/>
    <property type="match status" value="1"/>
</dbReference>
<feature type="transmembrane region" description="Helical" evidence="9">
    <location>
        <begin position="392"/>
        <end position="416"/>
    </location>
</feature>
<feature type="compositionally biased region" description="Basic and acidic residues" evidence="8">
    <location>
        <begin position="1101"/>
        <end position="1115"/>
    </location>
</feature>
<feature type="compositionally biased region" description="Low complexity" evidence="8">
    <location>
        <begin position="1451"/>
        <end position="1463"/>
    </location>
</feature>
<feature type="region of interest" description="Disordered" evidence="8">
    <location>
        <begin position="879"/>
        <end position="903"/>
    </location>
</feature>
<feature type="transmembrane region" description="Helical" evidence="9">
    <location>
        <begin position="147"/>
        <end position="166"/>
    </location>
</feature>
<evidence type="ECO:0000256" key="5">
    <source>
        <dbReference type="ARBA" id="ARBA00022989"/>
    </source>
</evidence>
<keyword evidence="5 9" id="KW-1133">Transmembrane helix</keyword>
<comment type="subcellular location">
    <subcellularLocation>
        <location evidence="1">Membrane</location>
        <topology evidence="1">Multi-pass membrane protein</topology>
    </subcellularLocation>
</comment>
<keyword evidence="12" id="KW-1185">Reference proteome</keyword>
<dbReference type="Gene3D" id="1.10.150.50">
    <property type="entry name" value="Transcription Factor, Ets-1"/>
    <property type="match status" value="2"/>
</dbReference>